<dbReference type="AlphaFoldDB" id="A0A2P4ZJ41"/>
<name>A0A2P4ZJ41_9HYPO</name>
<organism evidence="1 2">
    <name type="scientific">Trichoderma gamsii</name>
    <dbReference type="NCBI Taxonomy" id="398673"/>
    <lineage>
        <taxon>Eukaryota</taxon>
        <taxon>Fungi</taxon>
        <taxon>Dikarya</taxon>
        <taxon>Ascomycota</taxon>
        <taxon>Pezizomycotina</taxon>
        <taxon>Sordariomycetes</taxon>
        <taxon>Hypocreomycetidae</taxon>
        <taxon>Hypocreales</taxon>
        <taxon>Hypocreaceae</taxon>
        <taxon>Trichoderma</taxon>
    </lineage>
</organism>
<reference evidence="1 2" key="1">
    <citation type="journal article" date="2016" name="Genome Announc.">
        <title>Draft Whole-Genome Sequence of Trichoderma gamsii T6085, a Promising Biocontrol Agent of Fusarium Head Blight on Wheat.</title>
        <authorList>
            <person name="Baroncelli R."/>
            <person name="Zapparata A."/>
            <person name="Piaggeschi G."/>
            <person name="Sarrocco S."/>
            <person name="Vannacci G."/>
        </authorList>
    </citation>
    <scope>NUCLEOTIDE SEQUENCE [LARGE SCALE GENOMIC DNA]</scope>
    <source>
        <strain evidence="1 2">T6085</strain>
    </source>
</reference>
<comment type="caution">
    <text evidence="1">The sequence shown here is derived from an EMBL/GenBank/DDBJ whole genome shotgun (WGS) entry which is preliminary data.</text>
</comment>
<evidence type="ECO:0000313" key="2">
    <source>
        <dbReference type="Proteomes" id="UP000054821"/>
    </source>
</evidence>
<dbReference type="Proteomes" id="UP000054821">
    <property type="component" value="Unassembled WGS sequence"/>
</dbReference>
<evidence type="ECO:0000313" key="1">
    <source>
        <dbReference type="EMBL" id="PON24275.1"/>
    </source>
</evidence>
<dbReference type="RefSeq" id="XP_018662395.1">
    <property type="nucleotide sequence ID" value="XM_018804280.1"/>
</dbReference>
<sequence length="250" mass="26699">MRETSEPEGGGSMAVARLEQSWAANAMYETGDSCTVAPLSRAMMLMAAGASSSWGCGIRGSMSISTHWPLPLPATGYRRRHRLMAGRRRDAEFGTHQAVDPSLGARWMGCVLQQWVSGSAAAQQHKTGRDSKVQKASKGQPARRWCLIAIGRLTQQLGAKAARPEQRECFEALAARQRSLFSAAMNAARGPDGVPDSPAPAAAPLPGMELAGALQRLRYRLASHQPPAHGSLGSEIQGARGDLLRGGEWC</sequence>
<protein>
    <submittedName>
        <fullName evidence="1">Uncharacterized protein</fullName>
    </submittedName>
</protein>
<keyword evidence="2" id="KW-1185">Reference proteome</keyword>
<accession>A0A2P4ZJ41</accession>
<dbReference type="GeneID" id="29984363"/>
<dbReference type="EMBL" id="JPDN02000024">
    <property type="protein sequence ID" value="PON24275.1"/>
    <property type="molecule type" value="Genomic_DNA"/>
</dbReference>
<gene>
    <name evidence="1" type="ORF">TGAM01_v206963</name>
</gene>
<proteinExistence type="predicted"/>